<organism evidence="1 2">
    <name type="scientific">Sphagnum jensenii</name>
    <dbReference type="NCBI Taxonomy" id="128206"/>
    <lineage>
        <taxon>Eukaryota</taxon>
        <taxon>Viridiplantae</taxon>
        <taxon>Streptophyta</taxon>
        <taxon>Embryophyta</taxon>
        <taxon>Bryophyta</taxon>
        <taxon>Sphagnophytina</taxon>
        <taxon>Sphagnopsida</taxon>
        <taxon>Sphagnales</taxon>
        <taxon>Sphagnaceae</taxon>
        <taxon>Sphagnum</taxon>
    </lineage>
</organism>
<accession>A0ABP0X9S9</accession>
<dbReference type="PANTHER" id="PTHR48476:SF1">
    <property type="entry name" value="SHORT-CHAIN DEHYDROGENASE TIC 32, CHLOROPLASTIC-LIKE"/>
    <property type="match status" value="1"/>
</dbReference>
<evidence type="ECO:0000313" key="2">
    <source>
        <dbReference type="Proteomes" id="UP001497444"/>
    </source>
</evidence>
<evidence type="ECO:0000313" key="1">
    <source>
        <dbReference type="EMBL" id="CAK9275855.1"/>
    </source>
</evidence>
<dbReference type="InterPro" id="IPR036291">
    <property type="entry name" value="NAD(P)-bd_dom_sf"/>
</dbReference>
<dbReference type="PANTHER" id="PTHR48476">
    <property type="entry name" value="SHORT-CHAIN DEHYDROGENASE TIC 32, CHLOROPLASTIC-LIKE"/>
    <property type="match status" value="1"/>
</dbReference>
<dbReference type="Proteomes" id="UP001497444">
    <property type="component" value="Chromosome 7"/>
</dbReference>
<name>A0ABP0X9S9_9BRYO</name>
<proteinExistence type="predicted"/>
<keyword evidence="2" id="KW-1185">Reference proteome</keyword>
<dbReference type="InterPro" id="IPR055280">
    <property type="entry name" value="TIC32"/>
</dbReference>
<dbReference type="Gene3D" id="3.40.50.720">
    <property type="entry name" value="NAD(P)-binding Rossmann-like Domain"/>
    <property type="match status" value="1"/>
</dbReference>
<dbReference type="EMBL" id="OZ020102">
    <property type="protein sequence ID" value="CAK9275855.1"/>
    <property type="molecule type" value="Genomic_DNA"/>
</dbReference>
<dbReference type="InterPro" id="IPR020904">
    <property type="entry name" value="Sc_DH/Rdtase_CS"/>
</dbReference>
<dbReference type="PROSITE" id="PS00061">
    <property type="entry name" value="ADH_SHORT"/>
    <property type="match status" value="1"/>
</dbReference>
<dbReference type="Pfam" id="PF00106">
    <property type="entry name" value="adh_short"/>
    <property type="match status" value="1"/>
</dbReference>
<dbReference type="PRINTS" id="PR00081">
    <property type="entry name" value="GDHRDH"/>
</dbReference>
<dbReference type="SUPFAM" id="SSF51735">
    <property type="entry name" value="NAD(P)-binding Rossmann-fold domains"/>
    <property type="match status" value="1"/>
</dbReference>
<gene>
    <name evidence="1" type="ORF">CSSPJE1EN1_LOCUS21333</name>
</gene>
<reference evidence="1" key="1">
    <citation type="submission" date="2024-02" db="EMBL/GenBank/DDBJ databases">
        <authorList>
            <consortium name="ELIXIR-Norway"/>
            <consortium name="Elixir Norway"/>
        </authorList>
    </citation>
    <scope>NUCLEOTIDE SEQUENCE</scope>
</reference>
<dbReference type="CDD" id="cd05327">
    <property type="entry name" value="retinol-DH_like_SDR_c_like"/>
    <property type="match status" value="1"/>
</dbReference>
<dbReference type="InterPro" id="IPR002347">
    <property type="entry name" value="SDR_fam"/>
</dbReference>
<sequence>MGQSLSSMFSGLNLRGVFGPQVTAEEVARGVDLSNRTVIVTGATSGIGRETARVLAMHGAHVVIAARKMESGLALKETILTESPKATVDVMHIDLASLKSVKSFAEEYKAKNLGLDILINNAGVFMKQFVASDEGIEYMFTVHDLGHYYLTALLLDTIKKTAKESGNEGRIVFTASEGHRITYKEGINFHSLTDPALFNPYKAYGQSKLGDILLAKEFAEILKEEGAPVTSNAVHPGAVTTKLGRNFFNHAITDVGYEVSKPFLRSPEEGAATIVYVATCPGLKGETGKYFADCAEKQPSNHGCNKELRKKLWKWCEDFVAARLGTYSEQK</sequence>
<protein>
    <submittedName>
        <fullName evidence="1">Uncharacterized protein</fullName>
    </submittedName>
</protein>